<dbReference type="EMBL" id="GDQN01006822">
    <property type="protein sequence ID" value="JAT84232.1"/>
    <property type="molecule type" value="Transcribed_RNA"/>
</dbReference>
<reference evidence="3" key="1">
    <citation type="submission" date="2015-09" db="EMBL/GenBank/DDBJ databases">
        <title>De novo assembly of Pectinophora gossypiella (Pink Bollworm) gut transcriptome.</title>
        <authorList>
            <person name="Tassone E.E."/>
        </authorList>
    </citation>
    <scope>NUCLEOTIDE SEQUENCE</scope>
</reference>
<proteinExistence type="predicted"/>
<evidence type="ECO:0000313" key="3">
    <source>
        <dbReference type="EMBL" id="JAT84232.1"/>
    </source>
</evidence>
<evidence type="ECO:0000256" key="2">
    <source>
        <dbReference type="SAM" id="Phobius"/>
    </source>
</evidence>
<sequence>MEVDMVIILTVFTLAWLALVVAVAVLMMRVGRLRRRIDDLQQRSTVHIQKLKLDSEQQHAFHNPAISPNEELAKRGFSMYNADDVESARGAHADRQTGGEFVEELSRELDSRQQRQASINQDRTQQERVQQNRMQQDRVQDRHTLPQQHNRQQEQEQQWQQVQQHQSQHPPPFLLQSIEENKRKSRNLANPVANGGRQSDTNPNFIY</sequence>
<feature type="compositionally biased region" description="Polar residues" evidence="1">
    <location>
        <begin position="196"/>
        <end position="207"/>
    </location>
</feature>
<keyword evidence="2" id="KW-0472">Membrane</keyword>
<protein>
    <submittedName>
        <fullName evidence="3">Uncharacterized protein</fullName>
    </submittedName>
</protein>
<accession>A0A1E1WB62</accession>
<feature type="region of interest" description="Disordered" evidence="1">
    <location>
        <begin position="87"/>
        <end position="171"/>
    </location>
</feature>
<feature type="compositionally biased region" description="Basic and acidic residues" evidence="1">
    <location>
        <begin position="87"/>
        <end position="97"/>
    </location>
</feature>
<feature type="compositionally biased region" description="Basic and acidic residues" evidence="1">
    <location>
        <begin position="104"/>
        <end position="113"/>
    </location>
</feature>
<organism evidence="3">
    <name type="scientific">Pectinophora gossypiella</name>
    <name type="common">Cotton pink bollworm</name>
    <name type="synonym">Depressaria gossypiella</name>
    <dbReference type="NCBI Taxonomy" id="13191"/>
    <lineage>
        <taxon>Eukaryota</taxon>
        <taxon>Metazoa</taxon>
        <taxon>Ecdysozoa</taxon>
        <taxon>Arthropoda</taxon>
        <taxon>Hexapoda</taxon>
        <taxon>Insecta</taxon>
        <taxon>Pterygota</taxon>
        <taxon>Neoptera</taxon>
        <taxon>Endopterygota</taxon>
        <taxon>Lepidoptera</taxon>
        <taxon>Glossata</taxon>
        <taxon>Ditrysia</taxon>
        <taxon>Gelechioidea</taxon>
        <taxon>Gelechiidae</taxon>
        <taxon>Apatetrinae</taxon>
        <taxon>Pectinophora</taxon>
    </lineage>
</organism>
<keyword evidence="2" id="KW-1133">Transmembrane helix</keyword>
<gene>
    <name evidence="3" type="ORF">g.15623</name>
</gene>
<feature type="compositionally biased region" description="Low complexity" evidence="1">
    <location>
        <begin position="147"/>
        <end position="168"/>
    </location>
</feature>
<feature type="region of interest" description="Disordered" evidence="1">
    <location>
        <begin position="188"/>
        <end position="207"/>
    </location>
</feature>
<name>A0A1E1WB62_PECGO</name>
<dbReference type="AlphaFoldDB" id="A0A1E1WB62"/>
<feature type="transmembrane region" description="Helical" evidence="2">
    <location>
        <begin position="6"/>
        <end position="27"/>
    </location>
</feature>
<feature type="compositionally biased region" description="Polar residues" evidence="1">
    <location>
        <begin position="114"/>
        <end position="123"/>
    </location>
</feature>
<evidence type="ECO:0000256" key="1">
    <source>
        <dbReference type="SAM" id="MobiDB-lite"/>
    </source>
</evidence>
<dbReference type="OrthoDB" id="7692012at2759"/>
<keyword evidence="2" id="KW-0812">Transmembrane</keyword>
<feature type="compositionally biased region" description="Basic and acidic residues" evidence="1">
    <location>
        <begin position="135"/>
        <end position="144"/>
    </location>
</feature>